<feature type="non-terminal residue" evidence="2">
    <location>
        <position position="1"/>
    </location>
</feature>
<keyword evidence="3" id="KW-1185">Reference proteome</keyword>
<evidence type="ECO:0000313" key="2">
    <source>
        <dbReference type="EMBL" id="MFD1333783.1"/>
    </source>
</evidence>
<dbReference type="Proteomes" id="UP001597171">
    <property type="component" value="Unassembled WGS sequence"/>
</dbReference>
<proteinExistence type="predicted"/>
<gene>
    <name evidence="2" type="ORF">ACFQ4O_17400</name>
</gene>
<name>A0ABW3ZD23_9HYPH</name>
<evidence type="ECO:0000313" key="3">
    <source>
        <dbReference type="Proteomes" id="UP001597171"/>
    </source>
</evidence>
<protein>
    <submittedName>
        <fullName evidence="2">Outer membrane beta-barrel protein</fullName>
    </submittedName>
</protein>
<sequence length="460" mass="49677">TPAPRSATGAEDESLERLEAGTLSGGDYGGQDGQPLSGGDYGGPTRPAAPAGVSAIDLGDPLARSQGLRPGSASLAPRPRPPEDDPYATPGVRAGSFTLRPTLEAASGYDDNPDRRNTGGKGSGYYRLRGDIEAVSEWSRHELRGSVSGQIRRYLDLEDPGYEPDVDAVLKGRLDVTERTQVISELRTSITTSRPGDADTLTDVQGDQIERSHGATLGIAHRINRLSLEATGLVDRYLFDDATLVSGEPVDNAARNYTAYEARFRAAYELSPNLQPFADLSIVTRDFDENDGVTRGSNAIALRGGAKFEASRVLTGEIALGYGKQTPKDDRQKPVDALLFDGSIAWSATQLTTVRLTAKSSLYETTSTDASALLTRRVGVSVEHALRRHWTVTARADMEKRAYRGIGRVDDVTVLALETEYRLNRSVALFGSFEHDRLDSNVAGGDYTASIIEFGLRVRR</sequence>
<comment type="caution">
    <text evidence="2">The sequence shown here is derived from an EMBL/GenBank/DDBJ whole genome shotgun (WGS) entry which is preliminary data.</text>
</comment>
<evidence type="ECO:0000256" key="1">
    <source>
        <dbReference type="SAM" id="MobiDB-lite"/>
    </source>
</evidence>
<organism evidence="2 3">
    <name type="scientific">Methylopila musalis</name>
    <dbReference type="NCBI Taxonomy" id="1134781"/>
    <lineage>
        <taxon>Bacteria</taxon>
        <taxon>Pseudomonadati</taxon>
        <taxon>Pseudomonadota</taxon>
        <taxon>Alphaproteobacteria</taxon>
        <taxon>Hyphomicrobiales</taxon>
        <taxon>Methylopilaceae</taxon>
        <taxon>Methylopila</taxon>
    </lineage>
</organism>
<accession>A0ABW3ZD23</accession>
<dbReference type="InterPro" id="IPR018759">
    <property type="entry name" value="BBP2_2"/>
</dbReference>
<dbReference type="RefSeq" id="WP_378777626.1">
    <property type="nucleotide sequence ID" value="NZ_JBHTMX010000337.1"/>
</dbReference>
<feature type="compositionally biased region" description="Gly residues" evidence="1">
    <location>
        <begin position="23"/>
        <end position="32"/>
    </location>
</feature>
<dbReference type="EMBL" id="JBHTMX010000337">
    <property type="protein sequence ID" value="MFD1333783.1"/>
    <property type="molecule type" value="Genomic_DNA"/>
</dbReference>
<reference evidence="3" key="1">
    <citation type="journal article" date="2019" name="Int. J. Syst. Evol. Microbiol.">
        <title>The Global Catalogue of Microorganisms (GCM) 10K type strain sequencing project: providing services to taxonomists for standard genome sequencing and annotation.</title>
        <authorList>
            <consortium name="The Broad Institute Genomics Platform"/>
            <consortium name="The Broad Institute Genome Sequencing Center for Infectious Disease"/>
            <person name="Wu L."/>
            <person name="Ma J."/>
        </authorList>
    </citation>
    <scope>NUCLEOTIDE SEQUENCE [LARGE SCALE GENOMIC DNA]</scope>
    <source>
        <strain evidence="3">CCUG 61696</strain>
    </source>
</reference>
<dbReference type="Pfam" id="PF10082">
    <property type="entry name" value="BBP2_2"/>
    <property type="match status" value="1"/>
</dbReference>
<feature type="region of interest" description="Disordered" evidence="1">
    <location>
        <begin position="1"/>
        <end position="124"/>
    </location>
</feature>